<protein>
    <submittedName>
        <fullName evidence="1">CopG family transcriptional regulator</fullName>
    </submittedName>
</protein>
<evidence type="ECO:0000313" key="1">
    <source>
        <dbReference type="EMBL" id="TPF75956.1"/>
    </source>
</evidence>
<keyword evidence="2" id="KW-1185">Reference proteome</keyword>
<proteinExistence type="predicted"/>
<dbReference type="AlphaFoldDB" id="A0A502BRQ1"/>
<gene>
    <name evidence="1" type="ORF">FHY56_08280</name>
</gene>
<dbReference type="EMBL" id="VEWJ01000004">
    <property type="protein sequence ID" value="TPF75956.1"/>
    <property type="molecule type" value="Genomic_DNA"/>
</dbReference>
<dbReference type="OrthoDB" id="9803941at2"/>
<organism evidence="1 2">
    <name type="scientific">Brucella gallinifaecis</name>
    <dbReference type="NCBI Taxonomy" id="215590"/>
    <lineage>
        <taxon>Bacteria</taxon>
        <taxon>Pseudomonadati</taxon>
        <taxon>Pseudomonadota</taxon>
        <taxon>Alphaproteobacteria</taxon>
        <taxon>Hyphomicrobiales</taxon>
        <taxon>Brucellaceae</taxon>
        <taxon>Brucella/Ochrobactrum group</taxon>
        <taxon>Brucella</taxon>
    </lineage>
</organism>
<sequence length="169" mass="18741">MESTFEDTPMTTRTRLNIYFDPALIPQIEAMALRRSVVLRRNVSKSAIVEAAVMSYLSGDSADQLEAAMSRRLDKLGRQIDTLDLDLAVLGETVAQFIHFWMTITPPLTGAAQSAARAKGAERFEGFMQTLGKRLATGDRFLKELSRDVEVFDSDPAQPEITDASKTQL</sequence>
<reference evidence="1 2" key="1">
    <citation type="journal article" date="2003" name="Int. J. Syst. Evol. Microbiol.">
        <title>Towards a standardized format for the description of a novel species (of an established genus): Ochrobactrum gallinifaecis sp. nov.</title>
        <authorList>
            <person name="Kampfer P."/>
            <person name="Buczolits S."/>
            <person name="Albrecht A."/>
            <person name="Busse H.J."/>
            <person name="Stackebrandt E."/>
        </authorList>
    </citation>
    <scope>NUCLEOTIDE SEQUENCE [LARGE SCALE GENOMIC DNA]</scope>
    <source>
        <strain evidence="1 2">ISO 196</strain>
    </source>
</reference>
<comment type="caution">
    <text evidence="1">The sequence shown here is derived from an EMBL/GenBank/DDBJ whole genome shotgun (WGS) entry which is preliminary data.</text>
</comment>
<evidence type="ECO:0000313" key="2">
    <source>
        <dbReference type="Proteomes" id="UP000315388"/>
    </source>
</evidence>
<dbReference type="Proteomes" id="UP000315388">
    <property type="component" value="Unassembled WGS sequence"/>
</dbReference>
<dbReference type="CDD" id="cd21631">
    <property type="entry name" value="RHH_CopG_NikR-like"/>
    <property type="match status" value="1"/>
</dbReference>
<accession>A0A502BRQ1</accession>
<name>A0A502BRQ1_9HYPH</name>